<reference evidence="8 10" key="1">
    <citation type="journal article" date="2012" name="Nature">
        <title>Algal genomes reveal evolutionary mosaicism and the fate of nucleomorphs.</title>
        <authorList>
            <consortium name="DOE Joint Genome Institute"/>
            <person name="Curtis B.A."/>
            <person name="Tanifuji G."/>
            <person name="Burki F."/>
            <person name="Gruber A."/>
            <person name="Irimia M."/>
            <person name="Maruyama S."/>
            <person name="Arias M.C."/>
            <person name="Ball S.G."/>
            <person name="Gile G.H."/>
            <person name="Hirakawa Y."/>
            <person name="Hopkins J.F."/>
            <person name="Kuo A."/>
            <person name="Rensing S.A."/>
            <person name="Schmutz J."/>
            <person name="Symeonidi A."/>
            <person name="Elias M."/>
            <person name="Eveleigh R.J."/>
            <person name="Herman E.K."/>
            <person name="Klute M.J."/>
            <person name="Nakayama T."/>
            <person name="Obornik M."/>
            <person name="Reyes-Prieto A."/>
            <person name="Armbrust E.V."/>
            <person name="Aves S.J."/>
            <person name="Beiko R.G."/>
            <person name="Coutinho P."/>
            <person name="Dacks J.B."/>
            <person name="Durnford D.G."/>
            <person name="Fast N.M."/>
            <person name="Green B.R."/>
            <person name="Grisdale C.J."/>
            <person name="Hempel F."/>
            <person name="Henrissat B."/>
            <person name="Hoppner M.P."/>
            <person name="Ishida K."/>
            <person name="Kim E."/>
            <person name="Koreny L."/>
            <person name="Kroth P.G."/>
            <person name="Liu Y."/>
            <person name="Malik S.B."/>
            <person name="Maier U.G."/>
            <person name="McRose D."/>
            <person name="Mock T."/>
            <person name="Neilson J.A."/>
            <person name="Onodera N.T."/>
            <person name="Poole A.M."/>
            <person name="Pritham E.J."/>
            <person name="Richards T.A."/>
            <person name="Rocap G."/>
            <person name="Roy S.W."/>
            <person name="Sarai C."/>
            <person name="Schaack S."/>
            <person name="Shirato S."/>
            <person name="Slamovits C.H."/>
            <person name="Spencer D.F."/>
            <person name="Suzuki S."/>
            <person name="Worden A.Z."/>
            <person name="Zauner S."/>
            <person name="Barry K."/>
            <person name="Bell C."/>
            <person name="Bharti A.K."/>
            <person name="Crow J.A."/>
            <person name="Grimwood J."/>
            <person name="Kramer R."/>
            <person name="Lindquist E."/>
            <person name="Lucas S."/>
            <person name="Salamov A."/>
            <person name="McFadden G.I."/>
            <person name="Lane C.E."/>
            <person name="Keeling P.J."/>
            <person name="Gray M.W."/>
            <person name="Grigoriev I.V."/>
            <person name="Archibald J.M."/>
        </authorList>
    </citation>
    <scope>NUCLEOTIDE SEQUENCE</scope>
    <source>
        <strain evidence="8 10">CCMP2712</strain>
    </source>
</reference>
<dbReference type="Proteomes" id="UP000011087">
    <property type="component" value="Unassembled WGS sequence"/>
</dbReference>
<keyword evidence="10" id="KW-1185">Reference proteome</keyword>
<dbReference type="KEGG" id="gtt:GUITHDRAFT_99319"/>
<reference evidence="9" key="3">
    <citation type="submission" date="2016-03" db="UniProtKB">
        <authorList>
            <consortium name="EnsemblProtists"/>
        </authorList>
    </citation>
    <scope>IDENTIFICATION</scope>
</reference>
<feature type="transmembrane region" description="Helical" evidence="6">
    <location>
        <begin position="264"/>
        <end position="282"/>
    </location>
</feature>
<feature type="transmembrane region" description="Helical" evidence="6">
    <location>
        <begin position="146"/>
        <end position="169"/>
    </location>
</feature>
<evidence type="ECO:0000313" key="8">
    <source>
        <dbReference type="EMBL" id="EKX55543.1"/>
    </source>
</evidence>
<accession>L1K593</accession>
<dbReference type="InterPro" id="IPR036458">
    <property type="entry name" value="Na:dicarbo_symporter_sf"/>
</dbReference>
<dbReference type="PANTHER" id="PTHR11958:SF63">
    <property type="entry name" value="AMINO ACID TRANSPORTER"/>
    <property type="match status" value="1"/>
</dbReference>
<keyword evidence="6" id="KW-0769">Symport</keyword>
<dbReference type="STRING" id="905079.L1K593"/>
<dbReference type="OMA" id="VGTFYAT"/>
<evidence type="ECO:0000256" key="7">
    <source>
        <dbReference type="SAM" id="MobiDB-lite"/>
    </source>
</evidence>
<evidence type="ECO:0000256" key="1">
    <source>
        <dbReference type="ARBA" id="ARBA00004141"/>
    </source>
</evidence>
<feature type="region of interest" description="Disordered" evidence="7">
    <location>
        <begin position="1"/>
        <end position="31"/>
    </location>
</feature>
<dbReference type="PRINTS" id="PR00173">
    <property type="entry name" value="EDTRNSPORT"/>
</dbReference>
<dbReference type="GeneID" id="17312222"/>
<evidence type="ECO:0000313" key="9">
    <source>
        <dbReference type="EnsemblProtists" id="EKX55543"/>
    </source>
</evidence>
<dbReference type="GO" id="GO:0005313">
    <property type="term" value="F:L-glutamate transmembrane transporter activity"/>
    <property type="evidence" value="ECO:0007669"/>
    <property type="project" value="TreeGrafter"/>
</dbReference>
<comment type="subcellular location">
    <subcellularLocation>
        <location evidence="1 6">Membrane</location>
        <topology evidence="1 6">Multi-pass membrane protein</topology>
    </subcellularLocation>
</comment>
<dbReference type="PANTHER" id="PTHR11958">
    <property type="entry name" value="SODIUM/DICARBOXYLATE SYMPORTER-RELATED"/>
    <property type="match status" value="1"/>
</dbReference>
<dbReference type="Gene3D" id="1.10.3860.10">
    <property type="entry name" value="Sodium:dicarboxylate symporter"/>
    <property type="match status" value="1"/>
</dbReference>
<feature type="transmembrane region" description="Helical" evidence="6">
    <location>
        <begin position="64"/>
        <end position="86"/>
    </location>
</feature>
<gene>
    <name evidence="8" type="ORF">GUITHDRAFT_99319</name>
</gene>
<dbReference type="GO" id="GO:0015501">
    <property type="term" value="F:glutamate:sodium symporter activity"/>
    <property type="evidence" value="ECO:0007669"/>
    <property type="project" value="TreeGrafter"/>
</dbReference>
<keyword evidence="2 6" id="KW-0813">Transport</keyword>
<dbReference type="InterPro" id="IPR001991">
    <property type="entry name" value="Na-dicarboxylate_symporter"/>
</dbReference>
<feature type="transmembrane region" description="Helical" evidence="6">
    <location>
        <begin position="405"/>
        <end position="434"/>
    </location>
</feature>
<reference evidence="10" key="2">
    <citation type="submission" date="2012-11" db="EMBL/GenBank/DDBJ databases">
        <authorList>
            <person name="Kuo A."/>
            <person name="Curtis B.A."/>
            <person name="Tanifuji G."/>
            <person name="Burki F."/>
            <person name="Gruber A."/>
            <person name="Irimia M."/>
            <person name="Maruyama S."/>
            <person name="Arias M.C."/>
            <person name="Ball S.G."/>
            <person name="Gile G.H."/>
            <person name="Hirakawa Y."/>
            <person name="Hopkins J.F."/>
            <person name="Rensing S.A."/>
            <person name="Schmutz J."/>
            <person name="Symeonidi A."/>
            <person name="Elias M."/>
            <person name="Eveleigh R.J."/>
            <person name="Herman E.K."/>
            <person name="Klute M.J."/>
            <person name="Nakayama T."/>
            <person name="Obornik M."/>
            <person name="Reyes-Prieto A."/>
            <person name="Armbrust E.V."/>
            <person name="Aves S.J."/>
            <person name="Beiko R.G."/>
            <person name="Coutinho P."/>
            <person name="Dacks J.B."/>
            <person name="Durnford D.G."/>
            <person name="Fast N.M."/>
            <person name="Green B.R."/>
            <person name="Grisdale C."/>
            <person name="Hempe F."/>
            <person name="Henrissat B."/>
            <person name="Hoppner M.P."/>
            <person name="Ishida K.-I."/>
            <person name="Kim E."/>
            <person name="Koreny L."/>
            <person name="Kroth P.G."/>
            <person name="Liu Y."/>
            <person name="Malik S.-B."/>
            <person name="Maier U.G."/>
            <person name="McRose D."/>
            <person name="Mock T."/>
            <person name="Neilson J.A."/>
            <person name="Onodera N.T."/>
            <person name="Poole A.M."/>
            <person name="Pritham E.J."/>
            <person name="Richards T.A."/>
            <person name="Rocap G."/>
            <person name="Roy S.W."/>
            <person name="Sarai C."/>
            <person name="Schaack S."/>
            <person name="Shirato S."/>
            <person name="Slamovits C.H."/>
            <person name="Spencer D.F."/>
            <person name="Suzuki S."/>
            <person name="Worden A.Z."/>
            <person name="Zauner S."/>
            <person name="Barry K."/>
            <person name="Bell C."/>
            <person name="Bharti A.K."/>
            <person name="Crow J.A."/>
            <person name="Grimwood J."/>
            <person name="Kramer R."/>
            <person name="Lindquist E."/>
            <person name="Lucas S."/>
            <person name="Salamov A."/>
            <person name="McFadden G.I."/>
            <person name="Lane C.E."/>
            <person name="Keeling P.J."/>
            <person name="Gray M.W."/>
            <person name="Grigoriev I.V."/>
            <person name="Archibald J.M."/>
        </authorList>
    </citation>
    <scope>NUCLEOTIDE SEQUENCE</scope>
    <source>
        <strain evidence="10">CCMP2712</strain>
    </source>
</reference>
<dbReference type="EMBL" id="JH992965">
    <property type="protein sequence ID" value="EKX55543.1"/>
    <property type="molecule type" value="Genomic_DNA"/>
</dbReference>
<comment type="similarity">
    <text evidence="6">Belongs to the dicarboxylate/amino acid:cation symporter (DAACS) (TC 2.A.23) family.</text>
</comment>
<name>L1K593_GUITC</name>
<protein>
    <recommendedName>
        <fullName evidence="6">Amino acid transporter</fullName>
    </recommendedName>
</protein>
<dbReference type="GO" id="GO:0005886">
    <property type="term" value="C:plasma membrane"/>
    <property type="evidence" value="ECO:0007669"/>
    <property type="project" value="TreeGrafter"/>
</dbReference>
<feature type="transmembrane region" description="Helical" evidence="6">
    <location>
        <begin position="368"/>
        <end position="393"/>
    </location>
</feature>
<dbReference type="HOGENOM" id="CLU_019375_3_2_1"/>
<dbReference type="EnsemblProtists" id="EKX55543">
    <property type="protein sequence ID" value="EKX55543"/>
    <property type="gene ID" value="GUITHDRAFT_99319"/>
</dbReference>
<dbReference type="AlphaFoldDB" id="L1K593"/>
<feature type="transmembrane region" description="Helical" evidence="6">
    <location>
        <begin position="294"/>
        <end position="319"/>
    </location>
</feature>
<dbReference type="RefSeq" id="XP_005842523.1">
    <property type="nucleotide sequence ID" value="XM_005842466.1"/>
</dbReference>
<evidence type="ECO:0000313" key="10">
    <source>
        <dbReference type="Proteomes" id="UP000011087"/>
    </source>
</evidence>
<feature type="compositionally biased region" description="Basic and acidic residues" evidence="7">
    <location>
        <begin position="1"/>
        <end position="14"/>
    </location>
</feature>
<evidence type="ECO:0000256" key="5">
    <source>
        <dbReference type="ARBA" id="ARBA00023136"/>
    </source>
</evidence>
<dbReference type="GO" id="GO:0015175">
    <property type="term" value="F:neutral L-amino acid transmembrane transporter activity"/>
    <property type="evidence" value="ECO:0007669"/>
    <property type="project" value="TreeGrafter"/>
</dbReference>
<dbReference type="InterPro" id="IPR050746">
    <property type="entry name" value="DAACS"/>
</dbReference>
<keyword evidence="5 6" id="KW-0472">Membrane</keyword>
<keyword evidence="4 6" id="KW-1133">Transmembrane helix</keyword>
<dbReference type="OrthoDB" id="5877963at2759"/>
<dbReference type="eggNOG" id="KOG3787">
    <property type="taxonomic scope" value="Eukaryota"/>
</dbReference>
<feature type="transmembrane region" description="Helical" evidence="6">
    <location>
        <begin position="222"/>
        <end position="239"/>
    </location>
</feature>
<evidence type="ECO:0000256" key="2">
    <source>
        <dbReference type="ARBA" id="ARBA00022448"/>
    </source>
</evidence>
<evidence type="ECO:0000256" key="6">
    <source>
        <dbReference type="RuleBase" id="RU361216"/>
    </source>
</evidence>
<evidence type="ECO:0000256" key="3">
    <source>
        <dbReference type="ARBA" id="ARBA00022692"/>
    </source>
</evidence>
<dbReference type="Pfam" id="PF00375">
    <property type="entry name" value="SDF"/>
    <property type="match status" value="1"/>
</dbReference>
<sequence length="487" mass="52661">MSVKLERRWSSENEREMEEEVDEDRNRSHGHEKLLVEDSMDEEEMNRRISRWDCMHRAWRRDPLLFYTVCGVLCGIVLGIILTSSLPPGTGKDSPRYIVTKLVGFPGRAFLNLLKMMVLPLISGSMIAGVCALKEAGSSTKRLAKIAISFMAGTTFLAVIVGLVVVVTVQPGSAVSTWTNTTTSSKNGSNAGMLDTILDVFLKMCPPNIVEAAANMSGSRNILGVLVFSVFFGIMLSRLDSSETASMIHLITIFNHVVMKMVEAILWLSPLGICCLISSQMCESDDLGNKFRSLVMYIFAVTIALGIHGLILLPAIFWFNTKTNPWTFTKGLLPALATAFGTDSSSATLPVTILCCERNGVSPQICKFVLPLGATVNMNGTALYEALTVIFIAQLHQVPLSAGHMIVIAATSTLAAVGAAAIPSAGLVTMVMVLQAAGLDEYTGDLSLIFTVDWALDRLRTTVNVLGDAYCAGVTQHFTSSETEESV</sequence>
<organism evidence="8">
    <name type="scientific">Guillardia theta (strain CCMP2712)</name>
    <name type="common">Cryptophyte</name>
    <dbReference type="NCBI Taxonomy" id="905079"/>
    <lineage>
        <taxon>Eukaryota</taxon>
        <taxon>Cryptophyceae</taxon>
        <taxon>Pyrenomonadales</taxon>
        <taxon>Geminigeraceae</taxon>
        <taxon>Guillardia</taxon>
    </lineage>
</organism>
<evidence type="ECO:0000256" key="4">
    <source>
        <dbReference type="ARBA" id="ARBA00022989"/>
    </source>
</evidence>
<dbReference type="SUPFAM" id="SSF118215">
    <property type="entry name" value="Proton glutamate symport protein"/>
    <property type="match status" value="1"/>
</dbReference>
<keyword evidence="3 6" id="KW-0812">Transmembrane</keyword>
<feature type="transmembrane region" description="Helical" evidence="6">
    <location>
        <begin position="113"/>
        <end position="134"/>
    </location>
</feature>
<proteinExistence type="inferred from homology"/>
<dbReference type="PaxDb" id="55529-EKX55543"/>